<organism evidence="1 2">
    <name type="scientific">Mythimna loreyi</name>
    <dbReference type="NCBI Taxonomy" id="667449"/>
    <lineage>
        <taxon>Eukaryota</taxon>
        <taxon>Metazoa</taxon>
        <taxon>Ecdysozoa</taxon>
        <taxon>Arthropoda</taxon>
        <taxon>Hexapoda</taxon>
        <taxon>Insecta</taxon>
        <taxon>Pterygota</taxon>
        <taxon>Neoptera</taxon>
        <taxon>Endopterygota</taxon>
        <taxon>Lepidoptera</taxon>
        <taxon>Glossata</taxon>
        <taxon>Ditrysia</taxon>
        <taxon>Noctuoidea</taxon>
        <taxon>Noctuidae</taxon>
        <taxon>Noctuinae</taxon>
        <taxon>Hadenini</taxon>
        <taxon>Mythimna</taxon>
    </lineage>
</organism>
<keyword evidence="2" id="KW-1185">Reference proteome</keyword>
<proteinExistence type="predicted"/>
<gene>
    <name evidence="1" type="ORF">PYW08_016302</name>
</gene>
<sequence>MSKSMLCIVIAILCFTSVNTKRRALKFYEEKNVHEADELTDEHVRNVAALTDMDHFKSVLNEILVPRVVGTPNHDKVANYISQSMRDLGWDVTENVFSDDTPVFGPLNFKNIIAKLNPDAERFLVLACHYDSKYMREHVFVGAIDSAVPCAMMINLAKVMSAQLEPLKSNRLSLMFLFFDGEEAFRQWGPTDSIYGARHLAEKWHGTEFKDGANELQRMDVLVLLDLLGAPDPVFFSYFESTEKWYIRLTVAEQRLAELDQFQGYSRGKADQTYFRLMSSGAIIEDDHIPFMRRNVDILHVIPSPFPEVWHTPADNMSAIDFNTIENLNKIFRVFVAEYLHIKP</sequence>
<dbReference type="EMBL" id="CM056785">
    <property type="protein sequence ID" value="KAJ8727917.1"/>
    <property type="molecule type" value="Genomic_DNA"/>
</dbReference>
<evidence type="ECO:0000313" key="1">
    <source>
        <dbReference type="EMBL" id="KAJ8727917.1"/>
    </source>
</evidence>
<dbReference type="Proteomes" id="UP001231649">
    <property type="component" value="Chromosome 9"/>
</dbReference>
<comment type="caution">
    <text evidence="1">The sequence shown here is derived from an EMBL/GenBank/DDBJ whole genome shotgun (WGS) entry which is preliminary data.</text>
</comment>
<name>A0ACC2QWZ8_9NEOP</name>
<accession>A0ACC2QWZ8</accession>
<protein>
    <submittedName>
        <fullName evidence="1">Uncharacterized protein</fullName>
    </submittedName>
</protein>
<reference evidence="1" key="1">
    <citation type="submission" date="2023-03" db="EMBL/GenBank/DDBJ databases">
        <title>Chromosome-level genomes of two armyworms, Mythimna separata and Mythimna loreyi, provide insights into the biosynthesis and reception of sex pheromones.</title>
        <authorList>
            <person name="Zhao H."/>
        </authorList>
    </citation>
    <scope>NUCLEOTIDE SEQUENCE</scope>
    <source>
        <strain evidence="1">BeijingLab</strain>
    </source>
</reference>
<evidence type="ECO:0000313" key="2">
    <source>
        <dbReference type="Proteomes" id="UP001231649"/>
    </source>
</evidence>